<name>A0A4C1WVZ2_EUMVA</name>
<accession>A0A4C1WVZ2</accession>
<gene>
    <name evidence="1" type="ORF">EVAR_43260_1</name>
</gene>
<sequence>MTGTVQRDNRRACRRSGKYTRNLDNLGASVSTAISRSFYKARRRRERAAAPAPAGVVSGAAVTATRRTSAAGRRARIRVHFGFRCKQSPARGAPRALALRLRVKCGHGISFNGR</sequence>
<dbReference type="AlphaFoldDB" id="A0A4C1WVZ2"/>
<dbReference type="Proteomes" id="UP000299102">
    <property type="component" value="Unassembled WGS sequence"/>
</dbReference>
<keyword evidence="2" id="KW-1185">Reference proteome</keyword>
<evidence type="ECO:0000313" key="2">
    <source>
        <dbReference type="Proteomes" id="UP000299102"/>
    </source>
</evidence>
<evidence type="ECO:0000313" key="1">
    <source>
        <dbReference type="EMBL" id="GBP54235.1"/>
    </source>
</evidence>
<organism evidence="1 2">
    <name type="scientific">Eumeta variegata</name>
    <name type="common">Bagworm moth</name>
    <name type="synonym">Eumeta japonica</name>
    <dbReference type="NCBI Taxonomy" id="151549"/>
    <lineage>
        <taxon>Eukaryota</taxon>
        <taxon>Metazoa</taxon>
        <taxon>Ecdysozoa</taxon>
        <taxon>Arthropoda</taxon>
        <taxon>Hexapoda</taxon>
        <taxon>Insecta</taxon>
        <taxon>Pterygota</taxon>
        <taxon>Neoptera</taxon>
        <taxon>Endopterygota</taxon>
        <taxon>Lepidoptera</taxon>
        <taxon>Glossata</taxon>
        <taxon>Ditrysia</taxon>
        <taxon>Tineoidea</taxon>
        <taxon>Psychidae</taxon>
        <taxon>Oiketicinae</taxon>
        <taxon>Eumeta</taxon>
    </lineage>
</organism>
<comment type="caution">
    <text evidence="1">The sequence shown here is derived from an EMBL/GenBank/DDBJ whole genome shotgun (WGS) entry which is preliminary data.</text>
</comment>
<dbReference type="EMBL" id="BGZK01000641">
    <property type="protein sequence ID" value="GBP54235.1"/>
    <property type="molecule type" value="Genomic_DNA"/>
</dbReference>
<protein>
    <submittedName>
        <fullName evidence="1">Uncharacterized protein</fullName>
    </submittedName>
</protein>
<proteinExistence type="predicted"/>
<reference evidence="1 2" key="1">
    <citation type="journal article" date="2019" name="Commun. Biol.">
        <title>The bagworm genome reveals a unique fibroin gene that provides high tensile strength.</title>
        <authorList>
            <person name="Kono N."/>
            <person name="Nakamura H."/>
            <person name="Ohtoshi R."/>
            <person name="Tomita M."/>
            <person name="Numata K."/>
            <person name="Arakawa K."/>
        </authorList>
    </citation>
    <scope>NUCLEOTIDE SEQUENCE [LARGE SCALE GENOMIC DNA]</scope>
</reference>